<dbReference type="InterPro" id="IPR001584">
    <property type="entry name" value="Integrase_cat-core"/>
</dbReference>
<gene>
    <name evidence="3" type="ORF">IQ782_28890</name>
</gene>
<feature type="compositionally biased region" description="Polar residues" evidence="1">
    <location>
        <begin position="671"/>
        <end position="680"/>
    </location>
</feature>
<feature type="region of interest" description="Disordered" evidence="1">
    <location>
        <begin position="669"/>
        <end position="748"/>
    </location>
</feature>
<name>A0ABR9XBQ9_9RHOB</name>
<organism evidence="3 4">
    <name type="scientific">Salipiger mangrovisoli</name>
    <dbReference type="NCBI Taxonomy" id="2865933"/>
    <lineage>
        <taxon>Bacteria</taxon>
        <taxon>Pseudomonadati</taxon>
        <taxon>Pseudomonadota</taxon>
        <taxon>Alphaproteobacteria</taxon>
        <taxon>Rhodobacterales</taxon>
        <taxon>Roseobacteraceae</taxon>
        <taxon>Salipiger</taxon>
    </lineage>
</organism>
<sequence>MTAQPTFDVQKNAVLTLHGRELLVTALEEDSYAVECQETGECLSLPFEKVDTAIRERNCEVVNPRDAEKRHALLEYAGGLERLEQFSEETRRIVQARLALVLAQDALRSEGMKLTQCSMSKRGEHRRALLVRADEIAPGHDFLRTRRGGKLAKGFEVPQGRTLANYRDVYHRFDRNPVVLADRDHKKGRRGDRLLPWQERFIEYVLQGWHDPRKPKLAKVYTLAKAAFDRSPEEIAQPVDFPTITTIRTRAKAKPEIARVLGRGGKRHANNVKGAGSTDVRALYFGEKAEWDQCLLSIFSSGDGVVRAKAIDPSKVPKELTDNEIRRCWLHVIMDIATREVLGWIISETADADHSKALLRMATRDKTKEKIRYGCKRDPVPPVRLGLTVADNGTATRNSSVYASQLGMGMTVMTARAYQPMDKQVVERLFGTTQWDVLNFMEGYTGSRPGELTGYDPKAAAKISHDDVFGALTRYFIDEYPFRQHRGTGMYKATPRQKREEALRRYGPIDPPSQRDRCLHLGVKVQASTTSEGVRAFNIPFNSTELQRFAGGASKLVTVHLDPDDLRKVYITAEGVETVMEARLSMTVFKDQSLEEAIEIMESATKSNPTLRAIHDAHLSEAIARRARESGFFPDSRDPANFQTIAQLEERAAKLLQVETRPASYVGATVTPGSLMSRTGSAGVVRSRPSTGTTQTRPPASSHASETGTRSGPPARQKRTPVESSACAEPETNDVKYMTFEPIKDSKL</sequence>
<dbReference type="Proteomes" id="UP000607796">
    <property type="component" value="Unassembled WGS sequence"/>
</dbReference>
<dbReference type="InterPro" id="IPR012337">
    <property type="entry name" value="RNaseH-like_sf"/>
</dbReference>
<proteinExistence type="predicted"/>
<comment type="caution">
    <text evidence="3">The sequence shown here is derived from an EMBL/GenBank/DDBJ whole genome shotgun (WGS) entry which is preliminary data.</text>
</comment>
<dbReference type="EMBL" id="JADFFK010000053">
    <property type="protein sequence ID" value="MBE9640865.1"/>
    <property type="molecule type" value="Genomic_DNA"/>
</dbReference>
<evidence type="ECO:0000256" key="1">
    <source>
        <dbReference type="SAM" id="MobiDB-lite"/>
    </source>
</evidence>
<feature type="compositionally biased region" description="Polar residues" evidence="1">
    <location>
        <begin position="688"/>
        <end position="710"/>
    </location>
</feature>
<evidence type="ECO:0000313" key="3">
    <source>
        <dbReference type="EMBL" id="MBE9640865.1"/>
    </source>
</evidence>
<dbReference type="PROSITE" id="PS50994">
    <property type="entry name" value="INTEGRASE"/>
    <property type="match status" value="1"/>
</dbReference>
<evidence type="ECO:0000313" key="4">
    <source>
        <dbReference type="Proteomes" id="UP000607796"/>
    </source>
</evidence>
<dbReference type="SUPFAM" id="SSF53098">
    <property type="entry name" value="Ribonuclease H-like"/>
    <property type="match status" value="1"/>
</dbReference>
<accession>A0ABR9XBQ9</accession>
<dbReference type="RefSeq" id="WP_194138112.1">
    <property type="nucleotide sequence ID" value="NZ_JADFFK010000053.1"/>
</dbReference>
<dbReference type="Gene3D" id="3.30.420.10">
    <property type="entry name" value="Ribonuclease H-like superfamily/Ribonuclease H"/>
    <property type="match status" value="1"/>
</dbReference>
<protein>
    <submittedName>
        <fullName evidence="3">Transposase family protein</fullName>
    </submittedName>
</protein>
<evidence type="ECO:0000259" key="2">
    <source>
        <dbReference type="PROSITE" id="PS50994"/>
    </source>
</evidence>
<reference evidence="3 4" key="1">
    <citation type="journal article" date="2021" name="Int. J. Syst. Evol. Microbiol.">
        <title>Salipiger mangrovisoli sp. nov., isolated from mangrove soil and the proposal for the reclassification of Paraphaeobacter pallidus as Salipiger pallidus comb. nov.</title>
        <authorList>
            <person name="Du J."/>
            <person name="Liu Y."/>
            <person name="Pei T."/>
            <person name="Deng M.R."/>
            <person name="Zhu H."/>
        </authorList>
    </citation>
    <scope>NUCLEOTIDE SEQUENCE [LARGE SCALE GENOMIC DNA]</scope>
    <source>
        <strain evidence="3 4">6D45A</strain>
    </source>
</reference>
<feature type="domain" description="Integrase catalytic" evidence="2">
    <location>
        <begin position="309"/>
        <end position="503"/>
    </location>
</feature>
<dbReference type="InterPro" id="IPR036397">
    <property type="entry name" value="RNaseH_sf"/>
</dbReference>
<keyword evidence="4" id="KW-1185">Reference proteome</keyword>